<proteinExistence type="predicted"/>
<reference evidence="2" key="1">
    <citation type="journal article" date="2019" name="Int. J. Syst. Evol. Microbiol.">
        <title>The Global Catalogue of Microorganisms (GCM) 10K type strain sequencing project: providing services to taxonomists for standard genome sequencing and annotation.</title>
        <authorList>
            <consortium name="The Broad Institute Genomics Platform"/>
            <consortium name="The Broad Institute Genome Sequencing Center for Infectious Disease"/>
            <person name="Wu L."/>
            <person name="Ma J."/>
        </authorList>
    </citation>
    <scope>NUCLEOTIDE SEQUENCE [LARGE SCALE GENOMIC DNA]</scope>
    <source>
        <strain evidence="2">JCM 30346</strain>
    </source>
</reference>
<gene>
    <name evidence="1" type="ORF">ACFP1K_06145</name>
</gene>
<dbReference type="Proteomes" id="UP001596137">
    <property type="component" value="Unassembled WGS sequence"/>
</dbReference>
<dbReference type="EMBL" id="JBHSRF010000006">
    <property type="protein sequence ID" value="MFC6080732.1"/>
    <property type="molecule type" value="Genomic_DNA"/>
</dbReference>
<sequence length="158" mass="16999">MATPAVTALADQIGAAVTDAVRLHTQIGHHQGITPHQLSTPHPWLTRQVHTLVDTLRTGNGRLCPHIGPAPLVLYGAAWAPGHLVCPRCIAALRPDDTEDSTCDRCRRPATPIYAGMAQSGLLLLAYGLCRRCARRTGLGPTNLTHTRSTDSSTPNYR</sequence>
<organism evidence="1 2">
    <name type="scientific">Sphaerisporangium aureirubrum</name>
    <dbReference type="NCBI Taxonomy" id="1544736"/>
    <lineage>
        <taxon>Bacteria</taxon>
        <taxon>Bacillati</taxon>
        <taxon>Actinomycetota</taxon>
        <taxon>Actinomycetes</taxon>
        <taxon>Streptosporangiales</taxon>
        <taxon>Streptosporangiaceae</taxon>
        <taxon>Sphaerisporangium</taxon>
    </lineage>
</organism>
<protein>
    <submittedName>
        <fullName evidence="1">Uncharacterized protein</fullName>
    </submittedName>
</protein>
<comment type="caution">
    <text evidence="1">The sequence shown here is derived from an EMBL/GenBank/DDBJ whole genome shotgun (WGS) entry which is preliminary data.</text>
</comment>
<dbReference type="RefSeq" id="WP_380747819.1">
    <property type="nucleotide sequence ID" value="NZ_JBHSRF010000006.1"/>
</dbReference>
<evidence type="ECO:0000313" key="2">
    <source>
        <dbReference type="Proteomes" id="UP001596137"/>
    </source>
</evidence>
<accession>A0ABW1ND84</accession>
<name>A0ABW1ND84_9ACTN</name>
<keyword evidence="2" id="KW-1185">Reference proteome</keyword>
<evidence type="ECO:0000313" key="1">
    <source>
        <dbReference type="EMBL" id="MFC6080732.1"/>
    </source>
</evidence>